<organism evidence="17 18">
    <name type="scientific">Symbiodinium necroappetens</name>
    <dbReference type="NCBI Taxonomy" id="1628268"/>
    <lineage>
        <taxon>Eukaryota</taxon>
        <taxon>Sar</taxon>
        <taxon>Alveolata</taxon>
        <taxon>Dinophyceae</taxon>
        <taxon>Suessiales</taxon>
        <taxon>Symbiodiniaceae</taxon>
        <taxon>Symbiodinium</taxon>
    </lineage>
</organism>
<evidence type="ECO:0000256" key="12">
    <source>
        <dbReference type="ARBA" id="ARBA00023303"/>
    </source>
</evidence>
<feature type="non-terminal residue" evidence="17">
    <location>
        <position position="684"/>
    </location>
</feature>
<evidence type="ECO:0000256" key="4">
    <source>
        <dbReference type="ARBA" id="ARBA00022673"/>
    </source>
</evidence>
<keyword evidence="6" id="KW-0106">Calcium</keyword>
<reference evidence="17" key="1">
    <citation type="submission" date="2021-02" db="EMBL/GenBank/DDBJ databases">
        <authorList>
            <person name="Dougan E. K."/>
            <person name="Rhodes N."/>
            <person name="Thang M."/>
            <person name="Chan C."/>
        </authorList>
    </citation>
    <scope>NUCLEOTIDE SEQUENCE</scope>
</reference>
<evidence type="ECO:0000256" key="10">
    <source>
        <dbReference type="ARBA" id="ARBA00023136"/>
    </source>
</evidence>
<name>A0A812KBX0_9DINO</name>
<evidence type="ECO:0000256" key="5">
    <source>
        <dbReference type="ARBA" id="ARBA00022692"/>
    </source>
</evidence>
<dbReference type="GO" id="GO:0005891">
    <property type="term" value="C:voltage-gated calcium channel complex"/>
    <property type="evidence" value="ECO:0007669"/>
    <property type="project" value="TreeGrafter"/>
</dbReference>
<evidence type="ECO:0000256" key="9">
    <source>
        <dbReference type="ARBA" id="ARBA00023065"/>
    </source>
</evidence>
<feature type="transmembrane region" description="Helical" evidence="15">
    <location>
        <begin position="603"/>
        <end position="626"/>
    </location>
</feature>
<sequence>MSRPRSPQRRPERRSSAGNRQGTADAFSQELLANVADGLRIEIANALRASDRKQRRPDVARAADELQQAERDALGREILRNANQELGRRFDHLDACHVQIRSTGEYIREAVDSLSTQMSQLGSRTELLEGQKELEDPTYRIPDHKEILLEVHEAQKSAHAQLRNDLHELRDQIEESLHDRTGNVKLEALLHSLQSDLQSLRQEMSHSNECLGETRELVEFAAADQGPKVDLLKADVESGFQNLRVDVASSKKQSSQEVRLMLGEMARIQKFMGVDYLSLKSLPDVGSESPSAAARTSLRSSRTISLNEDKLVSTTGSDALGDLEKPQKESSPTRRRSFRAATRRLQSNDCLEEHASTGEAVIAAMHPIRLRDLGLQTENHTHDRAAQTDSTNVEFSKKKEKKRLAAAQLDPKKKLRVETQRASVFAGADQLKRDAQLASMKPPYNVFEYYHETGLAQRIAKSPMFENVTLSIVCLSALWIAVDADLNTAAALIDADPVFQIMENVFCTYFILEILVRFCAFQRKCNSFKDPWFVFDMILVLLTVGEVWILTLVLAVTGQQTSMIQGTGLLRMLRLVRVFRLTRMTKLLRACPELMIVLKGLAYAMRSVSVFFGVWIILIYFCSVMFRLFADGSEIGTAAYFDSVLSVMNTLFLRGIFGDNADFIVSITSVDPWMWAFLIPFLAV</sequence>
<evidence type="ECO:0000256" key="3">
    <source>
        <dbReference type="ARBA" id="ARBA00022568"/>
    </source>
</evidence>
<evidence type="ECO:0000313" key="18">
    <source>
        <dbReference type="Proteomes" id="UP000601435"/>
    </source>
</evidence>
<proteinExistence type="predicted"/>
<keyword evidence="4" id="KW-0107">Calcium channel</keyword>
<keyword evidence="11" id="KW-0325">Glycoprotein</keyword>
<comment type="caution">
    <text evidence="17">The sequence shown here is derived from an EMBL/GenBank/DDBJ whole genome shotgun (WGS) entry which is preliminary data.</text>
</comment>
<feature type="compositionally biased region" description="Basic residues" evidence="14">
    <location>
        <begin position="333"/>
        <end position="342"/>
    </location>
</feature>
<keyword evidence="8 15" id="KW-1133">Transmembrane helix</keyword>
<evidence type="ECO:0000256" key="1">
    <source>
        <dbReference type="ARBA" id="ARBA00004141"/>
    </source>
</evidence>
<keyword evidence="3" id="KW-0109">Calcium transport</keyword>
<evidence type="ECO:0000313" key="17">
    <source>
        <dbReference type="EMBL" id="CAE7226161.1"/>
    </source>
</evidence>
<dbReference type="OrthoDB" id="430927at2759"/>
<feature type="region of interest" description="Disordered" evidence="14">
    <location>
        <begin position="1"/>
        <end position="26"/>
    </location>
</feature>
<dbReference type="GO" id="GO:0008331">
    <property type="term" value="F:high voltage-gated calcium channel activity"/>
    <property type="evidence" value="ECO:0007669"/>
    <property type="project" value="TreeGrafter"/>
</dbReference>
<evidence type="ECO:0000256" key="8">
    <source>
        <dbReference type="ARBA" id="ARBA00022989"/>
    </source>
</evidence>
<evidence type="ECO:0000256" key="11">
    <source>
        <dbReference type="ARBA" id="ARBA00023180"/>
    </source>
</evidence>
<dbReference type="Pfam" id="PF00520">
    <property type="entry name" value="Ion_trans"/>
    <property type="match status" value="1"/>
</dbReference>
<evidence type="ECO:0000256" key="13">
    <source>
        <dbReference type="SAM" id="Coils"/>
    </source>
</evidence>
<keyword evidence="2" id="KW-0813">Transport</keyword>
<comment type="subcellular location">
    <subcellularLocation>
        <location evidence="1">Membrane</location>
        <topology evidence="1">Multi-pass membrane protein</topology>
    </subcellularLocation>
</comment>
<evidence type="ECO:0000259" key="16">
    <source>
        <dbReference type="Pfam" id="PF00520"/>
    </source>
</evidence>
<evidence type="ECO:0000256" key="15">
    <source>
        <dbReference type="SAM" id="Phobius"/>
    </source>
</evidence>
<feature type="coiled-coil region" evidence="13">
    <location>
        <begin position="152"/>
        <end position="203"/>
    </location>
</feature>
<dbReference type="EMBL" id="CAJNJA010007554">
    <property type="protein sequence ID" value="CAE7226161.1"/>
    <property type="molecule type" value="Genomic_DNA"/>
</dbReference>
<dbReference type="Proteomes" id="UP000601435">
    <property type="component" value="Unassembled WGS sequence"/>
</dbReference>
<evidence type="ECO:0000256" key="6">
    <source>
        <dbReference type="ARBA" id="ARBA00022837"/>
    </source>
</evidence>
<evidence type="ECO:0000256" key="7">
    <source>
        <dbReference type="ARBA" id="ARBA00022882"/>
    </source>
</evidence>
<dbReference type="PANTHER" id="PTHR45628">
    <property type="entry name" value="VOLTAGE-DEPENDENT CALCIUM CHANNEL TYPE A SUBUNIT ALPHA-1"/>
    <property type="match status" value="1"/>
</dbReference>
<dbReference type="Gene3D" id="1.20.120.350">
    <property type="entry name" value="Voltage-gated potassium channels. Chain C"/>
    <property type="match status" value="1"/>
</dbReference>
<dbReference type="AlphaFoldDB" id="A0A812KBX0"/>
<feature type="compositionally biased region" description="Basic and acidic residues" evidence="14">
    <location>
        <begin position="322"/>
        <end position="332"/>
    </location>
</feature>
<evidence type="ECO:0000256" key="14">
    <source>
        <dbReference type="SAM" id="MobiDB-lite"/>
    </source>
</evidence>
<keyword evidence="9" id="KW-0406">Ion transport</keyword>
<accession>A0A812KBX0</accession>
<dbReference type="PANTHER" id="PTHR45628:SF7">
    <property type="entry name" value="VOLTAGE-DEPENDENT CALCIUM CHANNEL TYPE A SUBUNIT ALPHA-1"/>
    <property type="match status" value="1"/>
</dbReference>
<dbReference type="SUPFAM" id="SSF81324">
    <property type="entry name" value="Voltage-gated potassium channels"/>
    <property type="match status" value="1"/>
</dbReference>
<feature type="transmembrane region" description="Helical" evidence="15">
    <location>
        <begin position="532"/>
        <end position="556"/>
    </location>
</feature>
<feature type="region of interest" description="Disordered" evidence="14">
    <location>
        <begin position="308"/>
        <end position="342"/>
    </location>
</feature>
<feature type="transmembrane region" description="Helical" evidence="15">
    <location>
        <begin position="638"/>
        <end position="657"/>
    </location>
</feature>
<feature type="domain" description="Ion transport" evidence="16">
    <location>
        <begin position="463"/>
        <end position="681"/>
    </location>
</feature>
<dbReference type="InterPro" id="IPR005821">
    <property type="entry name" value="Ion_trans_dom"/>
</dbReference>
<feature type="transmembrane region" description="Helical" evidence="15">
    <location>
        <begin position="663"/>
        <end position="683"/>
    </location>
</feature>
<evidence type="ECO:0000256" key="2">
    <source>
        <dbReference type="ARBA" id="ARBA00022448"/>
    </source>
</evidence>
<dbReference type="InterPro" id="IPR027359">
    <property type="entry name" value="Volt_channel_dom_sf"/>
</dbReference>
<keyword evidence="10 15" id="KW-0472">Membrane</keyword>
<protein>
    <submittedName>
        <fullName evidence="17">CACNA1G protein</fullName>
    </submittedName>
</protein>
<keyword evidence="18" id="KW-1185">Reference proteome</keyword>
<keyword evidence="13" id="KW-0175">Coiled coil</keyword>
<keyword evidence="7" id="KW-0851">Voltage-gated channel</keyword>
<dbReference type="InterPro" id="IPR050599">
    <property type="entry name" value="VDCC_alpha-1_subunit"/>
</dbReference>
<dbReference type="GO" id="GO:0098703">
    <property type="term" value="P:calcium ion import across plasma membrane"/>
    <property type="evidence" value="ECO:0007669"/>
    <property type="project" value="TreeGrafter"/>
</dbReference>
<keyword evidence="12" id="KW-0407">Ion channel</keyword>
<keyword evidence="5 15" id="KW-0812">Transmembrane</keyword>
<gene>
    <name evidence="17" type="primary">CACNA1G</name>
    <name evidence="17" type="ORF">SNEC2469_LOCUS3204</name>
</gene>